<reference evidence="2 3" key="1">
    <citation type="submission" date="2016-10" db="EMBL/GenBank/DDBJ databases">
        <authorList>
            <person name="de Groot N.N."/>
        </authorList>
    </citation>
    <scope>NUCLEOTIDE SEQUENCE [LARGE SCALE GENOMIC DNA]</scope>
    <source>
        <strain evidence="2 3">DSM 18979</strain>
    </source>
</reference>
<proteinExistence type="predicted"/>
<feature type="transmembrane region" description="Helical" evidence="1">
    <location>
        <begin position="34"/>
        <end position="54"/>
    </location>
</feature>
<evidence type="ECO:0000313" key="3">
    <source>
        <dbReference type="Proteomes" id="UP000199568"/>
    </source>
</evidence>
<keyword evidence="1" id="KW-1133">Transmembrane helix</keyword>
<evidence type="ECO:0000313" key="2">
    <source>
        <dbReference type="EMBL" id="SET77729.1"/>
    </source>
</evidence>
<dbReference type="AlphaFoldDB" id="A0A1I0H1Z4"/>
<dbReference type="EMBL" id="FOHU01000031">
    <property type="protein sequence ID" value="SET77729.1"/>
    <property type="molecule type" value="Genomic_DNA"/>
</dbReference>
<dbReference type="RefSeq" id="WP_090446825.1">
    <property type="nucleotide sequence ID" value="NZ_FOHU01000031.1"/>
</dbReference>
<protein>
    <submittedName>
        <fullName evidence="2">Uncharacterized protein</fullName>
    </submittedName>
</protein>
<gene>
    <name evidence="2" type="ORF">SAMN05660297_03474</name>
</gene>
<dbReference type="Proteomes" id="UP000199568">
    <property type="component" value="Unassembled WGS sequence"/>
</dbReference>
<name>A0A1I0H1Z4_9FIRM</name>
<accession>A0A1I0H1Z4</accession>
<keyword evidence="3" id="KW-1185">Reference proteome</keyword>
<keyword evidence="1" id="KW-0812">Transmembrane</keyword>
<organism evidence="2 3">
    <name type="scientific">Natronincola peptidivorans</name>
    <dbReference type="NCBI Taxonomy" id="426128"/>
    <lineage>
        <taxon>Bacteria</taxon>
        <taxon>Bacillati</taxon>
        <taxon>Bacillota</taxon>
        <taxon>Clostridia</taxon>
        <taxon>Peptostreptococcales</taxon>
        <taxon>Natronincolaceae</taxon>
        <taxon>Natronincola</taxon>
    </lineage>
</organism>
<keyword evidence="1" id="KW-0472">Membrane</keyword>
<dbReference type="STRING" id="426128.SAMN05660297_03474"/>
<evidence type="ECO:0000256" key="1">
    <source>
        <dbReference type="SAM" id="Phobius"/>
    </source>
</evidence>
<sequence>MFQMGLLLVLLGAVLVYGTGIISKIFKVTTTKGILILKIGGLLLAIMGAVLLFYNEVPEKLEFLRIIRF</sequence>